<keyword evidence="2" id="KW-1185">Reference proteome</keyword>
<evidence type="ECO:0000313" key="1">
    <source>
        <dbReference type="EMBL" id="MBB6143722.1"/>
    </source>
</evidence>
<proteinExistence type="predicted"/>
<organism evidence="1 2">
    <name type="scientific">Silvibacterium bohemicum</name>
    <dbReference type="NCBI Taxonomy" id="1577686"/>
    <lineage>
        <taxon>Bacteria</taxon>
        <taxon>Pseudomonadati</taxon>
        <taxon>Acidobacteriota</taxon>
        <taxon>Terriglobia</taxon>
        <taxon>Terriglobales</taxon>
        <taxon>Acidobacteriaceae</taxon>
        <taxon>Silvibacterium</taxon>
    </lineage>
</organism>
<accession>A0A841JQQ2</accession>
<dbReference type="Pfam" id="PF05402">
    <property type="entry name" value="PqqD"/>
    <property type="match status" value="1"/>
</dbReference>
<gene>
    <name evidence="1" type="ORF">HNQ77_001671</name>
</gene>
<dbReference type="AlphaFoldDB" id="A0A841JQQ2"/>
<name>A0A841JQQ2_9BACT</name>
<dbReference type="Proteomes" id="UP000538666">
    <property type="component" value="Unassembled WGS sequence"/>
</dbReference>
<protein>
    <recommendedName>
        <fullName evidence="3">PqqD family protein</fullName>
    </recommendedName>
</protein>
<dbReference type="InterPro" id="IPR041881">
    <property type="entry name" value="PqqD_sf"/>
</dbReference>
<evidence type="ECO:0000313" key="2">
    <source>
        <dbReference type="Proteomes" id="UP000538666"/>
    </source>
</evidence>
<reference evidence="1 2" key="1">
    <citation type="submission" date="2020-08" db="EMBL/GenBank/DDBJ databases">
        <title>Genomic Encyclopedia of Type Strains, Phase IV (KMG-IV): sequencing the most valuable type-strain genomes for metagenomic binning, comparative biology and taxonomic classification.</title>
        <authorList>
            <person name="Goeker M."/>
        </authorList>
    </citation>
    <scope>NUCLEOTIDE SEQUENCE [LARGE SCALE GENOMIC DNA]</scope>
    <source>
        <strain evidence="1 2">DSM 103733</strain>
    </source>
</reference>
<dbReference type="Gene3D" id="1.10.10.1150">
    <property type="entry name" value="Coenzyme PQQ synthesis protein D (PqqD)"/>
    <property type="match status" value="1"/>
</dbReference>
<dbReference type="EMBL" id="JACHEK010000003">
    <property type="protein sequence ID" value="MBB6143722.1"/>
    <property type="molecule type" value="Genomic_DNA"/>
</dbReference>
<evidence type="ECO:0008006" key="3">
    <source>
        <dbReference type="Google" id="ProtNLM"/>
    </source>
</evidence>
<sequence>MLTITPNLRSVVDHDGAVILDIPNNAMTTLNSTGAYVWERLERGMTLTAIVAELASETGTDEAVVAKDVDAFMEELKSKQLLAAF</sequence>
<comment type="caution">
    <text evidence="1">The sequence shown here is derived from an EMBL/GenBank/DDBJ whole genome shotgun (WGS) entry which is preliminary data.</text>
</comment>
<dbReference type="RefSeq" id="WP_156185838.1">
    <property type="nucleotide sequence ID" value="NZ_JACHEK010000003.1"/>
</dbReference>
<dbReference type="InterPro" id="IPR008792">
    <property type="entry name" value="PQQD"/>
</dbReference>
<dbReference type="OrthoDB" id="122598at2"/>